<protein>
    <recommendedName>
        <fullName evidence="4">Methyl-accepting transducer domain-containing protein</fullName>
    </recommendedName>
</protein>
<dbReference type="EMBL" id="VULX01000027">
    <property type="protein sequence ID" value="MSR92302.1"/>
    <property type="molecule type" value="Genomic_DNA"/>
</dbReference>
<keyword evidence="6" id="KW-1185">Reference proteome</keyword>
<dbReference type="PANTHER" id="PTHR32089:SF112">
    <property type="entry name" value="LYSOZYME-LIKE PROTEIN-RELATED"/>
    <property type="match status" value="1"/>
</dbReference>
<feature type="transmembrane region" description="Helical" evidence="3">
    <location>
        <begin position="198"/>
        <end position="221"/>
    </location>
</feature>
<evidence type="ECO:0000259" key="4">
    <source>
        <dbReference type="PROSITE" id="PS50111"/>
    </source>
</evidence>
<proteinExistence type="predicted"/>
<comment type="caution">
    <text evidence="5">The sequence shown here is derived from an EMBL/GenBank/DDBJ whole genome shotgun (WGS) entry which is preliminary data.</text>
</comment>
<keyword evidence="3" id="KW-0812">Transmembrane</keyword>
<dbReference type="AlphaFoldDB" id="A0A7X2N040"/>
<feature type="transmembrane region" description="Helical" evidence="3">
    <location>
        <begin position="16"/>
        <end position="39"/>
    </location>
</feature>
<evidence type="ECO:0000313" key="6">
    <source>
        <dbReference type="Proteomes" id="UP000460287"/>
    </source>
</evidence>
<keyword evidence="1 2" id="KW-0807">Transducer</keyword>
<reference evidence="5 6" key="1">
    <citation type="submission" date="2019-08" db="EMBL/GenBank/DDBJ databases">
        <title>In-depth cultivation of the pig gut microbiome towards novel bacterial diversity and tailored functional studies.</title>
        <authorList>
            <person name="Wylensek D."/>
            <person name="Hitch T.C.A."/>
            <person name="Clavel T."/>
        </authorList>
    </citation>
    <scope>NUCLEOTIDE SEQUENCE [LARGE SCALE GENOMIC DNA]</scope>
    <source>
        <strain evidence="5 6">WCA-383-APC-5B</strain>
    </source>
</reference>
<evidence type="ECO:0000256" key="1">
    <source>
        <dbReference type="ARBA" id="ARBA00023224"/>
    </source>
</evidence>
<evidence type="ECO:0000256" key="2">
    <source>
        <dbReference type="PROSITE-ProRule" id="PRU00284"/>
    </source>
</evidence>
<dbReference type="SMART" id="SM00283">
    <property type="entry name" value="MA"/>
    <property type="match status" value="1"/>
</dbReference>
<accession>A0A7X2N040</accession>
<dbReference type="GO" id="GO:0016020">
    <property type="term" value="C:membrane"/>
    <property type="evidence" value="ECO:0007669"/>
    <property type="project" value="InterPro"/>
</dbReference>
<dbReference type="PANTHER" id="PTHR32089">
    <property type="entry name" value="METHYL-ACCEPTING CHEMOTAXIS PROTEIN MCPB"/>
    <property type="match status" value="1"/>
</dbReference>
<dbReference type="GO" id="GO:0007165">
    <property type="term" value="P:signal transduction"/>
    <property type="evidence" value="ECO:0007669"/>
    <property type="project" value="UniProtKB-KW"/>
</dbReference>
<evidence type="ECO:0000256" key="3">
    <source>
        <dbReference type="SAM" id="Phobius"/>
    </source>
</evidence>
<dbReference type="InterPro" id="IPR004089">
    <property type="entry name" value="MCPsignal_dom"/>
</dbReference>
<organism evidence="5 6">
    <name type="scientific">Inconstantimicrobium porci</name>
    <dbReference type="NCBI Taxonomy" id="2652291"/>
    <lineage>
        <taxon>Bacteria</taxon>
        <taxon>Bacillati</taxon>
        <taxon>Bacillota</taxon>
        <taxon>Clostridia</taxon>
        <taxon>Eubacteriales</taxon>
        <taxon>Clostridiaceae</taxon>
        <taxon>Inconstantimicrobium</taxon>
    </lineage>
</organism>
<name>A0A7X2N040_9CLOT</name>
<dbReference type="Pfam" id="PF00015">
    <property type="entry name" value="MCPsignal"/>
    <property type="match status" value="1"/>
</dbReference>
<dbReference type="SUPFAM" id="SSF58104">
    <property type="entry name" value="Methyl-accepting chemotaxis protein (MCP) signaling domain"/>
    <property type="match status" value="1"/>
</dbReference>
<gene>
    <name evidence="5" type="ORF">FYJ33_13095</name>
</gene>
<sequence>MKNIVGGLVMNIRKKALLLVSVSFTLMIVAVSLVGWFMFKNNAIEEKVNTAIVQLNSIASMMDTAKYEKILNGKEENEKYIKDIEKNFIKAATVNELYSVYTVYYDTDKVLKYGISTPDEYSNDDLNIGSPVEQSDIDEELIKVFETGKPEYTNIIKSERWGSLISAYVPIKNDSGKTFAVIAIDLPAGSVINDAKQLLIKIVSILIISSIITAISIYFMLSKTVAKPVKGLADNLIIISDGDFTSAIDKELISKKDEIGFIAKEIENLRITNNNLIKKIKESSETINESVDSVYSNVEILNDEIKNMLSLSKYVSEAMEETTSSAEGMSATSGSIKEVAAFIADEAENGALKSNELNRACIDVNKGIQNSRNNADEIYKSISKSVQSSIEKAEEIKKIKDSISMIIDISEQTNLLALNASIEAARAGEHGKGFAVVASEVASLAEESKEVTKKMEELVLSTVDYVDELISEYKSILDFMSQDVMADYDKFMSFGMQYSDGSQDVKALFDKFVNSTGELYNSINTMNIAINDVVSVSSATSENVLQITNNINNISDKSESINNQMSFAKDTAKALRDSIKDLKVE</sequence>
<evidence type="ECO:0000313" key="5">
    <source>
        <dbReference type="EMBL" id="MSR92302.1"/>
    </source>
</evidence>
<dbReference type="PROSITE" id="PS50111">
    <property type="entry name" value="CHEMOTAXIS_TRANSDUC_2"/>
    <property type="match status" value="1"/>
</dbReference>
<keyword evidence="3" id="KW-0472">Membrane</keyword>
<feature type="domain" description="Methyl-accepting transducer" evidence="4">
    <location>
        <begin position="283"/>
        <end position="552"/>
    </location>
</feature>
<dbReference type="Gene3D" id="1.10.287.950">
    <property type="entry name" value="Methyl-accepting chemotaxis protein"/>
    <property type="match status" value="1"/>
</dbReference>
<keyword evidence="3" id="KW-1133">Transmembrane helix</keyword>
<dbReference type="Proteomes" id="UP000460287">
    <property type="component" value="Unassembled WGS sequence"/>
</dbReference>